<feature type="compositionally biased region" description="Basic residues" evidence="1">
    <location>
        <begin position="35"/>
        <end position="52"/>
    </location>
</feature>
<dbReference type="AlphaFoldDB" id="A0AAD2FZ33"/>
<feature type="domain" description="FAD-dependent protein C-terminal" evidence="3">
    <location>
        <begin position="380"/>
        <end position="610"/>
    </location>
</feature>
<organism evidence="4 5">
    <name type="scientific">Cylindrotheca closterium</name>
    <dbReference type="NCBI Taxonomy" id="2856"/>
    <lineage>
        <taxon>Eukaryota</taxon>
        <taxon>Sar</taxon>
        <taxon>Stramenopiles</taxon>
        <taxon>Ochrophyta</taxon>
        <taxon>Bacillariophyta</taxon>
        <taxon>Bacillariophyceae</taxon>
        <taxon>Bacillariophycidae</taxon>
        <taxon>Bacillariales</taxon>
        <taxon>Bacillariaceae</taxon>
        <taxon>Cylindrotheca</taxon>
    </lineage>
</organism>
<feature type="compositionally biased region" description="Low complexity" evidence="1">
    <location>
        <begin position="20"/>
        <end position="34"/>
    </location>
</feature>
<dbReference type="EMBL" id="CAKOGP040001958">
    <property type="protein sequence ID" value="CAJ1957841.1"/>
    <property type="molecule type" value="Genomic_DNA"/>
</dbReference>
<dbReference type="PANTHER" id="PTHR42842:SF3">
    <property type="entry name" value="FAD_NAD(P)-BINDING OXIDOREDUCTASE FAMILY PROTEIN"/>
    <property type="match status" value="1"/>
</dbReference>
<dbReference type="InterPro" id="IPR028348">
    <property type="entry name" value="FAD-binding_protein"/>
</dbReference>
<keyword evidence="5" id="KW-1185">Reference proteome</keyword>
<dbReference type="Gene3D" id="3.50.50.60">
    <property type="entry name" value="FAD/NAD(P)-binding domain"/>
    <property type="match status" value="2"/>
</dbReference>
<protein>
    <recommendedName>
        <fullName evidence="6">FAD-binding domain-containing protein</fullName>
    </recommendedName>
</protein>
<sequence>MIGGRNSMKPELMPISPLLSTAAKGETTTTSPTGKSKKKRKPRSKNNKRRQSKMPDLVETWRVYGLKVHPDDLTQDDDENKSVFDQKRDAADGEPKAPIPKALEDILLKKLKVSELPPNTNLVRRSLDARKKLEHPTFQYVVDVPLTRQDSYKLGWKNRPGRTEILEIQAKNETASTSDESSSASNEKKQVIVVGTGPCGLFCALQLALEGVKPILIDRGEPVERRGRDIGALIHRRNMNPESNFAFGEGGAGTWSDGKLTTRTGRNSESVRWILEKLVEYGAPSNILWEGAPHLGTDNLVKLLRKMREHLKELGGEIHFGTRMSNLILEDGVVKGVQVEDEQGSRTIFADATVLATGHSARDVYESLNSCGVQLEAKGFAVGFRIEHPQKFINKIQYGNEWGLAVKTGKSTTDEVNLEHFGGTPSEHEGKLPVPSYRLATDKAEDGTGNYRGVYSFCMCPGGQIVPASTNSSEVCVNGMSFSRRDSLWANSALVVTVAPDDPVLEPYREQYGVLAGLEFQRDMERRAAILGGGNLTVPVQRVTDFCEGQVSETIPSSSYRLGVQSAPCHELYPEPITRALTNALTNQFSDSMPGYFHPDGLLHAVETRTSSPMRISRDAETLQAIGCDGLFPAGEGAGFAGGIVSAAVDGVNVAGAVMDKLEGTSSRTGQRSKSVGFSY</sequence>
<evidence type="ECO:0000313" key="5">
    <source>
        <dbReference type="Proteomes" id="UP001295423"/>
    </source>
</evidence>
<comment type="caution">
    <text evidence="4">The sequence shown here is derived from an EMBL/GenBank/DDBJ whole genome shotgun (WGS) entry which is preliminary data.</text>
</comment>
<evidence type="ECO:0000256" key="1">
    <source>
        <dbReference type="SAM" id="MobiDB-lite"/>
    </source>
</evidence>
<dbReference type="Proteomes" id="UP001295423">
    <property type="component" value="Unassembled WGS sequence"/>
</dbReference>
<dbReference type="InterPro" id="IPR049516">
    <property type="entry name" value="FAD-depend_C"/>
</dbReference>
<evidence type="ECO:0000259" key="2">
    <source>
        <dbReference type="Pfam" id="PF01494"/>
    </source>
</evidence>
<feature type="domain" description="FAD-binding" evidence="2">
    <location>
        <begin position="190"/>
        <end position="358"/>
    </location>
</feature>
<dbReference type="PANTHER" id="PTHR42842">
    <property type="entry name" value="FAD/NAD(P)-BINDING OXIDOREDUCTASE"/>
    <property type="match status" value="1"/>
</dbReference>
<dbReference type="Pfam" id="PF01494">
    <property type="entry name" value="FAD_binding_3"/>
    <property type="match status" value="1"/>
</dbReference>
<feature type="region of interest" description="Disordered" evidence="1">
    <location>
        <begin position="1"/>
        <end position="57"/>
    </location>
</feature>
<evidence type="ECO:0008006" key="6">
    <source>
        <dbReference type="Google" id="ProtNLM"/>
    </source>
</evidence>
<evidence type="ECO:0000313" key="4">
    <source>
        <dbReference type="EMBL" id="CAJ1957841.1"/>
    </source>
</evidence>
<dbReference type="InterPro" id="IPR036188">
    <property type="entry name" value="FAD/NAD-bd_sf"/>
</dbReference>
<evidence type="ECO:0000259" key="3">
    <source>
        <dbReference type="Pfam" id="PF21688"/>
    </source>
</evidence>
<dbReference type="InterPro" id="IPR002938">
    <property type="entry name" value="FAD-bd"/>
</dbReference>
<reference evidence="4" key="1">
    <citation type="submission" date="2023-08" db="EMBL/GenBank/DDBJ databases">
        <authorList>
            <person name="Audoor S."/>
            <person name="Bilcke G."/>
        </authorList>
    </citation>
    <scope>NUCLEOTIDE SEQUENCE</scope>
</reference>
<dbReference type="GO" id="GO:0071949">
    <property type="term" value="F:FAD binding"/>
    <property type="evidence" value="ECO:0007669"/>
    <property type="project" value="InterPro"/>
</dbReference>
<dbReference type="PRINTS" id="PR00419">
    <property type="entry name" value="ADXRDTASE"/>
</dbReference>
<dbReference type="SUPFAM" id="SSF51905">
    <property type="entry name" value="FAD/NAD(P)-binding domain"/>
    <property type="match status" value="1"/>
</dbReference>
<name>A0AAD2FZ33_9STRA</name>
<proteinExistence type="predicted"/>
<accession>A0AAD2FZ33</accession>
<dbReference type="Pfam" id="PF21688">
    <property type="entry name" value="FAD-depend_C"/>
    <property type="match status" value="1"/>
</dbReference>
<gene>
    <name evidence="4" type="ORF">CYCCA115_LOCUS16902</name>
</gene>